<evidence type="ECO:0000256" key="5">
    <source>
        <dbReference type="SAM" id="MobiDB-lite"/>
    </source>
</evidence>
<feature type="transmembrane region" description="Helical" evidence="6">
    <location>
        <begin position="711"/>
        <end position="731"/>
    </location>
</feature>
<dbReference type="EMBL" id="LHPG02000002">
    <property type="protein sequence ID" value="PRW60448.1"/>
    <property type="molecule type" value="Genomic_DNA"/>
</dbReference>
<feature type="transmembrane region" description="Helical" evidence="6">
    <location>
        <begin position="584"/>
        <end position="602"/>
    </location>
</feature>
<gene>
    <name evidence="7" type="ORF">C2E21_1314</name>
</gene>
<feature type="region of interest" description="Disordered" evidence="5">
    <location>
        <begin position="225"/>
        <end position="283"/>
    </location>
</feature>
<accession>A0A2P6U2A5</accession>
<evidence type="ECO:0000256" key="1">
    <source>
        <dbReference type="ARBA" id="ARBA00004141"/>
    </source>
</evidence>
<dbReference type="InterPro" id="IPR014743">
    <property type="entry name" value="Cl-channel_core"/>
</dbReference>
<evidence type="ECO:0000256" key="6">
    <source>
        <dbReference type="SAM" id="Phobius"/>
    </source>
</evidence>
<feature type="transmembrane region" description="Helical" evidence="6">
    <location>
        <begin position="543"/>
        <end position="563"/>
    </location>
</feature>
<protein>
    <submittedName>
        <fullName evidence="7">Chloride channel</fullName>
    </submittedName>
</protein>
<evidence type="ECO:0000313" key="7">
    <source>
        <dbReference type="EMBL" id="PRW60448.1"/>
    </source>
</evidence>
<dbReference type="Proteomes" id="UP000239899">
    <property type="component" value="Unassembled WGS sequence"/>
</dbReference>
<organism evidence="7 8">
    <name type="scientific">Chlorella sorokiniana</name>
    <name type="common">Freshwater green alga</name>
    <dbReference type="NCBI Taxonomy" id="3076"/>
    <lineage>
        <taxon>Eukaryota</taxon>
        <taxon>Viridiplantae</taxon>
        <taxon>Chlorophyta</taxon>
        <taxon>core chlorophytes</taxon>
        <taxon>Trebouxiophyceae</taxon>
        <taxon>Chlorellales</taxon>
        <taxon>Chlorellaceae</taxon>
        <taxon>Chlorella clade</taxon>
        <taxon>Chlorella</taxon>
    </lineage>
</organism>
<dbReference type="GO" id="GO:0016020">
    <property type="term" value="C:membrane"/>
    <property type="evidence" value="ECO:0007669"/>
    <property type="project" value="UniProtKB-SubCell"/>
</dbReference>
<reference evidence="7 8" key="1">
    <citation type="journal article" date="2018" name="Plant J.">
        <title>Genome sequences of Chlorella sorokiniana UTEX 1602 and Micractinium conductrix SAG 241.80: implications to maltose excretion by a green alga.</title>
        <authorList>
            <person name="Arriola M.B."/>
            <person name="Velmurugan N."/>
            <person name="Zhang Y."/>
            <person name="Plunkett M.H."/>
            <person name="Hondzo H."/>
            <person name="Barney B.M."/>
        </authorList>
    </citation>
    <scope>NUCLEOTIDE SEQUENCE [LARGE SCALE GENOMIC DNA]</scope>
    <source>
        <strain evidence="8">UTEX 1602</strain>
    </source>
</reference>
<dbReference type="Pfam" id="PF00654">
    <property type="entry name" value="Voltage_CLC"/>
    <property type="match status" value="1"/>
</dbReference>
<feature type="transmembrane region" description="Helical" evidence="6">
    <location>
        <begin position="508"/>
        <end position="531"/>
    </location>
</feature>
<dbReference type="SUPFAM" id="SSF81340">
    <property type="entry name" value="Clc chloride channel"/>
    <property type="match status" value="1"/>
</dbReference>
<sequence length="749" mass="78006">MMQDAARADQPGAVRLLMQAGHPASSKAVATAVRQFSAAALDALLAHGPPEPPAVLDISAPYLLVLPSVERCPYTCPALAALHACTTQAVHPAHALLLPLLERLLAVGCHPTVYNGVPARIEGGPLHILKQLDALVQDSALDLEGKNRWLALALEHPPWSPPQHARFLPSFRRTSATLLLAACRGRFGSLPHELLLHIIGLAAYPLSAWAHLDVPPVLAPPQQIASPSPFGMSEGDLEQQAAPPGPQAVEPSALQPAEAAQLGPKDMSHDEDDTAVAERAGSADSDAAAAAGPAFDAPFAWPAPPFAWYQDALLLFLLGGTMGAFAYGYLKAITEVTNLWMSADGTAYPAPAALGFGGGRAWWIGLCAGTGLVVGLAKAALRLDTAPTFIEELRTMHTHVLPSLKVATVALLGLMGGMPMGPEAGLGASAGAAGLLLAQLRGFQLEPQRRQQLYVLTAMCSCFAGLMPNAMTAVLLVLEIGRPMVLASCLTFMGLVCMLALGSTAAFVVYYAISGYPYIDPVLTGLSVFAYKEYNQMAIIEGILFGIMGAALAAVYLVLAGLTRTVVGRAKSWLDARIGHWPRVVVLTTTGGAAVGALGWAMPLTLTDGAGQLNAVLFRSGQVGTSVLAASCFSKALAYHIVAECGFHGGLFLPMLAMSSMLGGVFINVTGVNPTVARSCAMIALGCALVPSPFAMAVLSMSALMDGPQGLVPIFATACTSYMLCLGVGWPQKLMELSAKRQQAAGKAT</sequence>
<keyword evidence="8" id="KW-1185">Reference proteome</keyword>
<evidence type="ECO:0000256" key="3">
    <source>
        <dbReference type="ARBA" id="ARBA00022989"/>
    </source>
</evidence>
<dbReference type="Gene3D" id="1.10.3080.10">
    <property type="entry name" value="Clc chloride channel"/>
    <property type="match status" value="1"/>
</dbReference>
<name>A0A2P6U2A5_CHLSO</name>
<dbReference type="OrthoDB" id="514608at2759"/>
<dbReference type="InterPro" id="IPR001807">
    <property type="entry name" value="ClC"/>
</dbReference>
<keyword evidence="2 6" id="KW-0812">Transmembrane</keyword>
<feature type="transmembrane region" description="Helical" evidence="6">
    <location>
        <begin position="681"/>
        <end position="705"/>
    </location>
</feature>
<comment type="caution">
    <text evidence="7">The sequence shown here is derived from an EMBL/GenBank/DDBJ whole genome shotgun (WGS) entry which is preliminary data.</text>
</comment>
<feature type="transmembrane region" description="Helical" evidence="6">
    <location>
        <begin position="484"/>
        <end position="501"/>
    </location>
</feature>
<proteinExistence type="predicted"/>
<feature type="transmembrane region" description="Helical" evidence="6">
    <location>
        <begin position="453"/>
        <end position="478"/>
    </location>
</feature>
<dbReference type="AlphaFoldDB" id="A0A2P6U2A5"/>
<keyword evidence="3 6" id="KW-1133">Transmembrane helix</keyword>
<feature type="transmembrane region" description="Helical" evidence="6">
    <location>
        <begin position="651"/>
        <end position="669"/>
    </location>
</feature>
<comment type="subcellular location">
    <subcellularLocation>
        <location evidence="1">Membrane</location>
        <topology evidence="1">Multi-pass membrane protein</topology>
    </subcellularLocation>
</comment>
<feature type="transmembrane region" description="Helical" evidence="6">
    <location>
        <begin position="361"/>
        <end position="380"/>
    </location>
</feature>
<feature type="transmembrane region" description="Helical" evidence="6">
    <location>
        <begin position="312"/>
        <end position="330"/>
    </location>
</feature>
<evidence type="ECO:0000256" key="2">
    <source>
        <dbReference type="ARBA" id="ARBA00022692"/>
    </source>
</evidence>
<dbReference type="GO" id="GO:0015108">
    <property type="term" value="F:chloride transmembrane transporter activity"/>
    <property type="evidence" value="ECO:0007669"/>
    <property type="project" value="InterPro"/>
</dbReference>
<evidence type="ECO:0000256" key="4">
    <source>
        <dbReference type="ARBA" id="ARBA00023136"/>
    </source>
</evidence>
<keyword evidence="4 6" id="KW-0472">Membrane</keyword>
<evidence type="ECO:0000313" key="8">
    <source>
        <dbReference type="Proteomes" id="UP000239899"/>
    </source>
</evidence>